<feature type="binding site" evidence="2">
    <location>
        <position position="105"/>
    </location>
    <ligand>
        <name>Mn(2+)</name>
        <dbReference type="ChEBI" id="CHEBI:29035"/>
        <label>2</label>
    </ligand>
</feature>
<evidence type="ECO:0000313" key="4">
    <source>
        <dbReference type="EMBL" id="MBB3944577.1"/>
    </source>
</evidence>
<dbReference type="GO" id="GO:0047980">
    <property type="term" value="F:hippurate hydrolase activity"/>
    <property type="evidence" value="ECO:0007669"/>
    <property type="project" value="UniProtKB-EC"/>
</dbReference>
<dbReference type="AlphaFoldDB" id="A0A7W6C2I2"/>
<evidence type="ECO:0000259" key="3">
    <source>
        <dbReference type="Pfam" id="PF07687"/>
    </source>
</evidence>
<dbReference type="EC" id="3.5.1.32" evidence="4"/>
<keyword evidence="2" id="KW-0479">Metal-binding</keyword>
<keyword evidence="1 4" id="KW-0378">Hydrolase</keyword>
<feature type="binding site" evidence="2">
    <location>
        <position position="103"/>
    </location>
    <ligand>
        <name>Mn(2+)</name>
        <dbReference type="ChEBI" id="CHEBI:29035"/>
        <label>2</label>
    </ligand>
</feature>
<dbReference type="SUPFAM" id="SSF53187">
    <property type="entry name" value="Zn-dependent exopeptidases"/>
    <property type="match status" value="1"/>
</dbReference>
<dbReference type="PANTHER" id="PTHR11014">
    <property type="entry name" value="PEPTIDASE M20 FAMILY MEMBER"/>
    <property type="match status" value="1"/>
</dbReference>
<dbReference type="NCBIfam" id="TIGR01891">
    <property type="entry name" value="amidohydrolases"/>
    <property type="match status" value="1"/>
</dbReference>
<dbReference type="PANTHER" id="PTHR11014:SF63">
    <property type="entry name" value="METALLOPEPTIDASE, PUTATIVE (AFU_ORTHOLOGUE AFUA_6G09600)-RELATED"/>
    <property type="match status" value="1"/>
</dbReference>
<dbReference type="SUPFAM" id="SSF55031">
    <property type="entry name" value="Bacterial exopeptidase dimerisation domain"/>
    <property type="match status" value="1"/>
</dbReference>
<gene>
    <name evidence="4" type="ORF">GGQ73_000500</name>
</gene>
<feature type="binding site" evidence="2">
    <location>
        <position position="164"/>
    </location>
    <ligand>
        <name>Mn(2+)</name>
        <dbReference type="ChEBI" id="CHEBI:29035"/>
        <label>2</label>
    </ligand>
</feature>
<keyword evidence="5" id="KW-1185">Reference proteome</keyword>
<comment type="caution">
    <text evidence="4">The sequence shown here is derived from an EMBL/GenBank/DDBJ whole genome shotgun (WGS) entry which is preliminary data.</text>
</comment>
<dbReference type="Pfam" id="PF01546">
    <property type="entry name" value="Peptidase_M20"/>
    <property type="match status" value="1"/>
</dbReference>
<sequence length="387" mass="40971">MPILNRVAEMQDDVAAWRRHLHETPELLYDVFQTSKFVAEKLRSFGCDIVETGIGKTGVVGVIRGRHGDGPTIGFRADMDALPIMETSGKPWASKVPGKAHSCGHDGHTAMLLGAAQYLSETRNFKGSVAVIFQPAEEGGAGALAMLNDGMMDKFGIAEVYGMHNEPGIPVGNFAIRKGSVMAAADSFEIKITGRGSHAAAPHLSIDPVLTSAHVIIALQSIVSRQMDPLKSLVVTVATTHGGTAVNVIPGDVTLTGTVRTLLPETRDFAQKRLTEVAQATAQVHGATAEVTYRRGYPVTFNHENETDFAVGVASAVAGSNAVNSNAAPHMGAEDFSYMLEARPGAFIFLGNGDTAGLHNAAYDFNDEALPYGISYWVGLAEKALAA</sequence>
<dbReference type="InterPro" id="IPR017439">
    <property type="entry name" value="Amidohydrolase"/>
</dbReference>
<dbReference type="Proteomes" id="UP000565286">
    <property type="component" value="Unassembled WGS sequence"/>
</dbReference>
<dbReference type="PIRSF" id="PIRSF005962">
    <property type="entry name" value="Pept_M20D_amidohydro"/>
    <property type="match status" value="1"/>
</dbReference>
<feature type="binding site" evidence="2">
    <location>
        <position position="138"/>
    </location>
    <ligand>
        <name>Mn(2+)</name>
        <dbReference type="ChEBI" id="CHEBI:29035"/>
        <label>2</label>
    </ligand>
</feature>
<feature type="binding site" evidence="2">
    <location>
        <position position="359"/>
    </location>
    <ligand>
        <name>Mn(2+)</name>
        <dbReference type="ChEBI" id="CHEBI:29035"/>
        <label>2</label>
    </ligand>
</feature>
<dbReference type="CDD" id="cd05666">
    <property type="entry name" value="M20_Acy1-like"/>
    <property type="match status" value="1"/>
</dbReference>
<dbReference type="Gene3D" id="3.30.70.360">
    <property type="match status" value="1"/>
</dbReference>
<evidence type="ECO:0000313" key="5">
    <source>
        <dbReference type="Proteomes" id="UP000565286"/>
    </source>
</evidence>
<name>A0A7W6C2I2_9HYPH</name>
<evidence type="ECO:0000256" key="2">
    <source>
        <dbReference type="PIRSR" id="PIRSR005962-1"/>
    </source>
</evidence>
<comment type="cofactor">
    <cofactor evidence="2">
        <name>Mn(2+)</name>
        <dbReference type="ChEBI" id="CHEBI:29035"/>
    </cofactor>
    <text evidence="2">The Mn(2+) ion enhances activity.</text>
</comment>
<accession>A0A7W6C2I2</accession>
<keyword evidence="2" id="KW-0464">Manganese</keyword>
<dbReference type="Gene3D" id="3.40.630.10">
    <property type="entry name" value="Zn peptidases"/>
    <property type="match status" value="1"/>
</dbReference>
<dbReference type="Pfam" id="PF07687">
    <property type="entry name" value="M20_dimer"/>
    <property type="match status" value="1"/>
</dbReference>
<organism evidence="4 5">
    <name type="scientific">Rhizobium skierniewicense</name>
    <dbReference type="NCBI Taxonomy" id="984260"/>
    <lineage>
        <taxon>Bacteria</taxon>
        <taxon>Pseudomonadati</taxon>
        <taxon>Pseudomonadota</taxon>
        <taxon>Alphaproteobacteria</taxon>
        <taxon>Hyphomicrobiales</taxon>
        <taxon>Rhizobiaceae</taxon>
        <taxon>Rhizobium/Agrobacterium group</taxon>
        <taxon>Rhizobium</taxon>
    </lineage>
</organism>
<dbReference type="GO" id="GO:0046872">
    <property type="term" value="F:metal ion binding"/>
    <property type="evidence" value="ECO:0007669"/>
    <property type="project" value="UniProtKB-KW"/>
</dbReference>
<dbReference type="FunFam" id="3.30.70.360:FF:000001">
    <property type="entry name" value="N-acetyldiaminopimelate deacetylase"/>
    <property type="match status" value="1"/>
</dbReference>
<dbReference type="InterPro" id="IPR036264">
    <property type="entry name" value="Bact_exopeptidase_dim_dom"/>
</dbReference>
<feature type="domain" description="Peptidase M20 dimerisation" evidence="3">
    <location>
        <begin position="187"/>
        <end position="281"/>
    </location>
</feature>
<dbReference type="EMBL" id="JACIDV010000001">
    <property type="protein sequence ID" value="MBB3944577.1"/>
    <property type="molecule type" value="Genomic_DNA"/>
</dbReference>
<proteinExistence type="predicted"/>
<dbReference type="RefSeq" id="WP_183893677.1">
    <property type="nucleotide sequence ID" value="NZ_JACIDV010000001.1"/>
</dbReference>
<dbReference type="InterPro" id="IPR011650">
    <property type="entry name" value="Peptidase_M20_dimer"/>
</dbReference>
<evidence type="ECO:0000256" key="1">
    <source>
        <dbReference type="ARBA" id="ARBA00022801"/>
    </source>
</evidence>
<protein>
    <submittedName>
        <fullName evidence="4">Hippurate hydrolase</fullName>
        <ecNumber evidence="4">3.5.1.32</ecNumber>
    </submittedName>
</protein>
<reference evidence="4 5" key="1">
    <citation type="submission" date="2020-08" db="EMBL/GenBank/DDBJ databases">
        <title>Genomic Encyclopedia of Type Strains, Phase IV (KMG-IV): sequencing the most valuable type-strain genomes for metagenomic binning, comparative biology and taxonomic classification.</title>
        <authorList>
            <person name="Goeker M."/>
        </authorList>
    </citation>
    <scope>NUCLEOTIDE SEQUENCE [LARGE SCALE GENOMIC DNA]</scope>
    <source>
        <strain evidence="4 5">DSM 26438</strain>
    </source>
</reference>
<dbReference type="GO" id="GO:0019877">
    <property type="term" value="P:diaminopimelate biosynthetic process"/>
    <property type="evidence" value="ECO:0007669"/>
    <property type="project" value="UniProtKB-ARBA"/>
</dbReference>
<dbReference type="InterPro" id="IPR002933">
    <property type="entry name" value="Peptidase_M20"/>
</dbReference>
<dbReference type="GO" id="GO:0050118">
    <property type="term" value="F:N-acetyldiaminopimelate deacetylase activity"/>
    <property type="evidence" value="ECO:0007669"/>
    <property type="project" value="UniProtKB-ARBA"/>
</dbReference>